<reference evidence="1 2" key="1">
    <citation type="journal article" date="2020" name="Mol. Biol. Evol.">
        <title>Distinct Expression and Methylation Patterns for Genes with Different Fates following a Single Whole-Genome Duplication in Flowering Plants.</title>
        <authorList>
            <person name="Shi T."/>
            <person name="Rahmani R.S."/>
            <person name="Gugger P.F."/>
            <person name="Wang M."/>
            <person name="Li H."/>
            <person name="Zhang Y."/>
            <person name="Li Z."/>
            <person name="Wang Q."/>
            <person name="Van de Peer Y."/>
            <person name="Marchal K."/>
            <person name="Chen J."/>
        </authorList>
    </citation>
    <scope>NUCLEOTIDE SEQUENCE [LARGE SCALE GENOMIC DNA]</scope>
    <source>
        <tissue evidence="1">Leaf</tissue>
    </source>
</reference>
<dbReference type="AlphaFoldDB" id="A0A822ZQV8"/>
<dbReference type="EMBL" id="DUZY01000007">
    <property type="protein sequence ID" value="DAD45729.1"/>
    <property type="molecule type" value="Genomic_DNA"/>
</dbReference>
<sequence length="81" mass="9497">MNRTEVGIFEETYQICLYCLLKRNNDGALEPKISLEILSNLTNQELEWKFANQKLGSLWYFMISLRATVPGLNWYGSLRHL</sequence>
<accession>A0A822ZQV8</accession>
<evidence type="ECO:0000313" key="2">
    <source>
        <dbReference type="Proteomes" id="UP000607653"/>
    </source>
</evidence>
<comment type="caution">
    <text evidence="1">The sequence shown here is derived from an EMBL/GenBank/DDBJ whole genome shotgun (WGS) entry which is preliminary data.</text>
</comment>
<proteinExistence type="predicted"/>
<keyword evidence="2" id="KW-1185">Reference proteome</keyword>
<evidence type="ECO:0000313" key="1">
    <source>
        <dbReference type="EMBL" id="DAD45729.1"/>
    </source>
</evidence>
<gene>
    <name evidence="1" type="ORF">HUJ06_003959</name>
</gene>
<organism evidence="1 2">
    <name type="scientific">Nelumbo nucifera</name>
    <name type="common">Sacred lotus</name>
    <dbReference type="NCBI Taxonomy" id="4432"/>
    <lineage>
        <taxon>Eukaryota</taxon>
        <taxon>Viridiplantae</taxon>
        <taxon>Streptophyta</taxon>
        <taxon>Embryophyta</taxon>
        <taxon>Tracheophyta</taxon>
        <taxon>Spermatophyta</taxon>
        <taxon>Magnoliopsida</taxon>
        <taxon>Proteales</taxon>
        <taxon>Nelumbonaceae</taxon>
        <taxon>Nelumbo</taxon>
    </lineage>
</organism>
<name>A0A822ZQV8_NELNU</name>
<dbReference type="Proteomes" id="UP000607653">
    <property type="component" value="Unassembled WGS sequence"/>
</dbReference>
<protein>
    <submittedName>
        <fullName evidence="1">Uncharacterized protein</fullName>
    </submittedName>
</protein>